<dbReference type="RefSeq" id="WP_345464547.1">
    <property type="nucleotide sequence ID" value="NZ_BAABKG010000008.1"/>
</dbReference>
<gene>
    <name evidence="1" type="ORF">GCM10023340_45310</name>
</gene>
<protein>
    <recommendedName>
        <fullName evidence="3">GNAT family N-acetyltransferase</fullName>
    </recommendedName>
</protein>
<sequence length="62" mass="7010">MRDIRTWDDKPSPGLLLGWHRDHRGQWLGWVIVAQLGISAHGAGPYVRQGWVAAEAIEPRQP</sequence>
<keyword evidence="2" id="KW-1185">Reference proteome</keyword>
<name>A0ABP9Q5B9_9ACTN</name>
<dbReference type="Proteomes" id="UP001500221">
    <property type="component" value="Unassembled WGS sequence"/>
</dbReference>
<reference evidence="2" key="1">
    <citation type="journal article" date="2019" name="Int. J. Syst. Evol. Microbiol.">
        <title>The Global Catalogue of Microorganisms (GCM) 10K type strain sequencing project: providing services to taxonomists for standard genome sequencing and annotation.</title>
        <authorList>
            <consortium name="The Broad Institute Genomics Platform"/>
            <consortium name="The Broad Institute Genome Sequencing Center for Infectious Disease"/>
            <person name="Wu L."/>
            <person name="Ma J."/>
        </authorList>
    </citation>
    <scope>NUCLEOTIDE SEQUENCE [LARGE SCALE GENOMIC DNA]</scope>
    <source>
        <strain evidence="2">JCM 18459</strain>
    </source>
</reference>
<organism evidence="1 2">
    <name type="scientific">Nocardioides marinquilinus</name>
    <dbReference type="NCBI Taxonomy" id="1210400"/>
    <lineage>
        <taxon>Bacteria</taxon>
        <taxon>Bacillati</taxon>
        <taxon>Actinomycetota</taxon>
        <taxon>Actinomycetes</taxon>
        <taxon>Propionibacteriales</taxon>
        <taxon>Nocardioidaceae</taxon>
        <taxon>Nocardioides</taxon>
    </lineage>
</organism>
<evidence type="ECO:0008006" key="3">
    <source>
        <dbReference type="Google" id="ProtNLM"/>
    </source>
</evidence>
<evidence type="ECO:0000313" key="1">
    <source>
        <dbReference type="EMBL" id="GAA5156712.1"/>
    </source>
</evidence>
<dbReference type="EMBL" id="BAABKG010000008">
    <property type="protein sequence ID" value="GAA5156712.1"/>
    <property type="molecule type" value="Genomic_DNA"/>
</dbReference>
<accession>A0ABP9Q5B9</accession>
<proteinExistence type="predicted"/>
<evidence type="ECO:0000313" key="2">
    <source>
        <dbReference type="Proteomes" id="UP001500221"/>
    </source>
</evidence>
<comment type="caution">
    <text evidence="1">The sequence shown here is derived from an EMBL/GenBank/DDBJ whole genome shotgun (WGS) entry which is preliminary data.</text>
</comment>